<name>A0A0G4FV58_9ALVE</name>
<organism evidence="7">
    <name type="scientific">Chromera velia CCMP2878</name>
    <dbReference type="NCBI Taxonomy" id="1169474"/>
    <lineage>
        <taxon>Eukaryota</taxon>
        <taxon>Sar</taxon>
        <taxon>Alveolata</taxon>
        <taxon>Colpodellida</taxon>
        <taxon>Chromeraceae</taxon>
        <taxon>Chromera</taxon>
    </lineage>
</organism>
<proteinExistence type="inferred from homology"/>
<dbReference type="InterPro" id="IPR007854">
    <property type="entry name" value="Fip1_dom"/>
</dbReference>
<comment type="subcellular location">
    <subcellularLocation>
        <location evidence="1">Nucleus</location>
    </subcellularLocation>
</comment>
<evidence type="ECO:0000256" key="1">
    <source>
        <dbReference type="ARBA" id="ARBA00004123"/>
    </source>
</evidence>
<dbReference type="GO" id="GO:0005634">
    <property type="term" value="C:nucleus"/>
    <property type="evidence" value="ECO:0007669"/>
    <property type="project" value="UniProtKB-SubCell"/>
</dbReference>
<feature type="region of interest" description="Disordered" evidence="5">
    <location>
        <begin position="231"/>
        <end position="305"/>
    </location>
</feature>
<feature type="region of interest" description="Disordered" evidence="5">
    <location>
        <begin position="21"/>
        <end position="104"/>
    </location>
</feature>
<keyword evidence="4" id="KW-0539">Nucleus</keyword>
<feature type="compositionally biased region" description="Low complexity" evidence="5">
    <location>
        <begin position="349"/>
        <end position="365"/>
    </location>
</feature>
<feature type="region of interest" description="Disordered" evidence="5">
    <location>
        <begin position="117"/>
        <end position="198"/>
    </location>
</feature>
<evidence type="ECO:0000256" key="5">
    <source>
        <dbReference type="SAM" id="MobiDB-lite"/>
    </source>
</evidence>
<feature type="domain" description="Pre-mRNA polyadenylation factor Fip1" evidence="6">
    <location>
        <begin position="186"/>
        <end position="226"/>
    </location>
</feature>
<feature type="compositionally biased region" description="Basic and acidic residues" evidence="5">
    <location>
        <begin position="175"/>
        <end position="194"/>
    </location>
</feature>
<sequence length="387" mass="42397">MEGDGGGEIMLDYDLEASNELAFEVEQAPESENFPPGGGEESGGWGAFEEQDNALRNDGRGGDAAVIGGEETSKSPQLSLGPYRRGSTQRGASRTIFDDLSDEDDGIEIHCQIDDGDMYEYIPRPGLPPGAIRPPGQEGPLGDTKDGEGSKTNTKRARQQGGSQEFEFGDDGRDEFDRQAREVPLEIDQKDPKPWTHPQYDPTAWFNFGFSEHSFKEFLYGQIAMRMRRKQRKQVQTFSGHPDAAGDYPAWRGGRGRGRRERDDPRFRPSPSPPGPHSQYNYSQHNGAWGGMSSSSHAHMHPQYGYPSQYAHHHYSQQPYGPHSHYAGAYGHPPSAYGQSYNAAYPHAHPAHAHPGPGPASSAPPWGGEMQSGGSGAPPECDSVFIK</sequence>
<comment type="similarity">
    <text evidence="2">Belongs to the FIP1 family.</text>
</comment>
<evidence type="ECO:0000256" key="4">
    <source>
        <dbReference type="ARBA" id="ARBA00023242"/>
    </source>
</evidence>
<dbReference type="EMBL" id="CDMZ01000661">
    <property type="protein sequence ID" value="CEM18900.1"/>
    <property type="molecule type" value="Genomic_DNA"/>
</dbReference>
<gene>
    <name evidence="7" type="ORF">Cvel_3795</name>
</gene>
<evidence type="ECO:0000256" key="3">
    <source>
        <dbReference type="ARBA" id="ARBA00022664"/>
    </source>
</evidence>
<dbReference type="VEuPathDB" id="CryptoDB:Cvel_3795"/>
<protein>
    <recommendedName>
        <fullName evidence="6">Pre-mRNA polyadenylation factor Fip1 domain-containing protein</fullName>
    </recommendedName>
</protein>
<keyword evidence="3" id="KW-0507">mRNA processing</keyword>
<dbReference type="AlphaFoldDB" id="A0A0G4FV58"/>
<dbReference type="GO" id="GO:0006397">
    <property type="term" value="P:mRNA processing"/>
    <property type="evidence" value="ECO:0007669"/>
    <property type="project" value="UniProtKB-KW"/>
</dbReference>
<evidence type="ECO:0000259" key="6">
    <source>
        <dbReference type="Pfam" id="PF05182"/>
    </source>
</evidence>
<evidence type="ECO:0000256" key="2">
    <source>
        <dbReference type="ARBA" id="ARBA00007459"/>
    </source>
</evidence>
<reference evidence="7" key="1">
    <citation type="submission" date="2014-11" db="EMBL/GenBank/DDBJ databases">
        <authorList>
            <person name="Otto D Thomas"/>
            <person name="Naeem Raeece"/>
        </authorList>
    </citation>
    <scope>NUCLEOTIDE SEQUENCE</scope>
</reference>
<evidence type="ECO:0000313" key="7">
    <source>
        <dbReference type="EMBL" id="CEM18900.1"/>
    </source>
</evidence>
<dbReference type="Pfam" id="PF05182">
    <property type="entry name" value="Fip1"/>
    <property type="match status" value="1"/>
</dbReference>
<feature type="region of interest" description="Disordered" evidence="5">
    <location>
        <begin position="349"/>
        <end position="387"/>
    </location>
</feature>
<accession>A0A0G4FV58</accession>
<feature type="compositionally biased region" description="Gly residues" evidence="5">
    <location>
        <begin position="36"/>
        <end position="46"/>
    </location>
</feature>